<dbReference type="EC" id="2.1.2.1" evidence="11"/>
<dbReference type="AlphaFoldDB" id="A0AAW8JFJ7"/>
<evidence type="ECO:0000313" key="15">
    <source>
        <dbReference type="Proteomes" id="UP001243195"/>
    </source>
</evidence>
<evidence type="ECO:0000256" key="1">
    <source>
        <dbReference type="ARBA" id="ARBA00001528"/>
    </source>
</evidence>
<dbReference type="InterPro" id="IPR001085">
    <property type="entry name" value="Ser_HO-MeTrfase"/>
</dbReference>
<dbReference type="InterPro" id="IPR049943">
    <property type="entry name" value="Ser_HO-MeTrfase-like"/>
</dbReference>
<dbReference type="FunFam" id="3.40.640.10:FF:000001">
    <property type="entry name" value="Serine hydroxymethyltransferase"/>
    <property type="match status" value="1"/>
</dbReference>
<feature type="binding site" evidence="11">
    <location>
        <begin position="354"/>
        <end position="356"/>
    </location>
    <ligand>
        <name>(6S)-5,6,7,8-tetrahydrofolate</name>
        <dbReference type="ChEBI" id="CHEBI:57453"/>
    </ligand>
</feature>
<organism evidence="14 15">
    <name type="scientific">Acinetobacter gerneri</name>
    <dbReference type="NCBI Taxonomy" id="202952"/>
    <lineage>
        <taxon>Bacteria</taxon>
        <taxon>Pseudomonadati</taxon>
        <taxon>Pseudomonadota</taxon>
        <taxon>Gammaproteobacteria</taxon>
        <taxon>Moraxellales</taxon>
        <taxon>Moraxellaceae</taxon>
        <taxon>Acinetobacter</taxon>
    </lineage>
</organism>
<comment type="caution">
    <text evidence="14">The sequence shown here is derived from an EMBL/GenBank/DDBJ whole genome shotgun (WGS) entry which is preliminary data.</text>
</comment>
<dbReference type="InterPro" id="IPR015424">
    <property type="entry name" value="PyrdxlP-dep_Trfase"/>
</dbReference>
<dbReference type="Proteomes" id="UP001243195">
    <property type="component" value="Unassembled WGS sequence"/>
</dbReference>
<keyword evidence="10 11" id="KW-0663">Pyridoxal phosphate</keyword>
<comment type="similarity">
    <text evidence="4 11">Belongs to the SHMT family.</text>
</comment>
<dbReference type="CDD" id="cd00378">
    <property type="entry name" value="SHMT"/>
    <property type="match status" value="1"/>
</dbReference>
<evidence type="ECO:0000259" key="13">
    <source>
        <dbReference type="Pfam" id="PF00464"/>
    </source>
</evidence>
<accession>A0AAW8JFJ7</accession>
<dbReference type="NCBIfam" id="NF000586">
    <property type="entry name" value="PRK00011.1"/>
    <property type="match status" value="1"/>
</dbReference>
<evidence type="ECO:0000256" key="10">
    <source>
        <dbReference type="ARBA" id="ARBA00022898"/>
    </source>
</evidence>
<feature type="binding site" evidence="11">
    <location>
        <position position="245"/>
    </location>
    <ligand>
        <name>(6S)-5,6,7,8-tetrahydrofolate</name>
        <dbReference type="ChEBI" id="CHEBI:57453"/>
    </ligand>
</feature>
<feature type="modified residue" description="N6-(pyridoxal phosphate)lysine" evidence="11 12">
    <location>
        <position position="229"/>
    </location>
</feature>
<comment type="subunit">
    <text evidence="5 11">Homodimer.</text>
</comment>
<feature type="binding site" evidence="11">
    <location>
        <position position="120"/>
    </location>
    <ligand>
        <name>(6S)-5,6,7,8-tetrahydrofolate</name>
        <dbReference type="ChEBI" id="CHEBI:57453"/>
    </ligand>
</feature>
<evidence type="ECO:0000256" key="2">
    <source>
        <dbReference type="ARBA" id="ARBA00001933"/>
    </source>
</evidence>
<comment type="subcellular location">
    <subcellularLocation>
        <location evidence="3 11">Cytoplasm</location>
    </subcellularLocation>
</comment>
<dbReference type="InterPro" id="IPR039429">
    <property type="entry name" value="SHMT-like_dom"/>
</dbReference>
<evidence type="ECO:0000256" key="6">
    <source>
        <dbReference type="ARBA" id="ARBA00022490"/>
    </source>
</evidence>
<keyword evidence="9 11" id="KW-0808">Transferase</keyword>
<dbReference type="InterPro" id="IPR015421">
    <property type="entry name" value="PyrdxlP-dep_Trfase_major"/>
</dbReference>
<dbReference type="Pfam" id="PF00464">
    <property type="entry name" value="SHMT"/>
    <property type="match status" value="1"/>
</dbReference>
<evidence type="ECO:0000256" key="8">
    <source>
        <dbReference type="ARBA" id="ARBA00022605"/>
    </source>
</evidence>
<evidence type="ECO:0000313" key="14">
    <source>
        <dbReference type="EMBL" id="MDQ9071148.1"/>
    </source>
</evidence>
<dbReference type="InterPro" id="IPR019798">
    <property type="entry name" value="Ser_HO-MeTrfase_PLP_BS"/>
</dbReference>
<dbReference type="PIRSF" id="PIRSF000412">
    <property type="entry name" value="SHMT"/>
    <property type="match status" value="1"/>
</dbReference>
<dbReference type="EMBL" id="JAVIDA010000006">
    <property type="protein sequence ID" value="MDQ9071148.1"/>
    <property type="molecule type" value="Genomic_DNA"/>
</dbReference>
<comment type="pathway">
    <text evidence="11">Amino-acid biosynthesis; glycine biosynthesis; glycine from L-serine: step 1/1.</text>
</comment>
<feature type="binding site" evidence="11">
    <location>
        <begin position="124"/>
        <end position="126"/>
    </location>
    <ligand>
        <name>(6S)-5,6,7,8-tetrahydrofolate</name>
        <dbReference type="ChEBI" id="CHEBI:57453"/>
    </ligand>
</feature>
<reference evidence="14" key="1">
    <citation type="submission" date="2023-08" db="EMBL/GenBank/DDBJ databases">
        <title>Emergence of clinically-relevant ST2 carbapenem-resistant Acinetobacter baumannii strains in hospital sewages in Zhejiang, East of China.</title>
        <authorList>
            <person name="Kaichao C."/>
            <person name="Zhang R."/>
        </authorList>
    </citation>
    <scope>NUCLEOTIDE SEQUENCE</scope>
    <source>
        <strain evidence="14">M-SY-60</strain>
    </source>
</reference>
<comment type="function">
    <text evidence="11">Catalyzes the reversible interconversion of serine and glycine with tetrahydrofolate (THF) serving as the one-carbon carrier. This reaction serves as the major source of one-carbon groups required for the biosynthesis of purines, thymidylate, methionine, and other important biomolecules. Also exhibits THF-independent aldolase activity toward beta-hydroxyamino acids, producing glycine and aldehydes, via a retro-aldol mechanism.</text>
</comment>
<sequence length="417" mass="45091">MFANISISEFDPELAKAIDAEGERQEAHIELIASENYCSPAVMEAQGSKLTNKYAEGYPGKRYYGGCEYVDIIEQLAIDRAKELFGADYANVQPHAGSQANSAVYLALLNPGDTVLGMSLAHGGHLTHGAKVSFSGKTYNAIQYGLNPETGEIDYEEVERLALEHKPRMIVAGFSAYSQIVDWQRFRDIADKVGAYLFVDMAHVAGLVAAGVYPSPVQIADVTTTTTHKTLRGPRSGLILAKANEEIEKKLQSAVFPGNQGGPLVHAVAAKAICFKEAMTPEYKEYQKQVVINAKAMAEVLIARGFDIVSGGTENHLFLLSLIKQDVTGKDADAWLGAAHITVNKNSVPNDPRSPFVTSGIRIGTPAVTTRGFGEAEVRDLANWIADVLESKGDEKVINEVKEKVAAVCAKFPVYAK</sequence>
<dbReference type="RefSeq" id="WP_308955491.1">
    <property type="nucleotide sequence ID" value="NZ_DAMBEH010000051.1"/>
</dbReference>
<dbReference type="GO" id="GO:0030170">
    <property type="term" value="F:pyridoxal phosphate binding"/>
    <property type="evidence" value="ECO:0007669"/>
    <property type="project" value="UniProtKB-UniRule"/>
</dbReference>
<dbReference type="Gene3D" id="3.90.1150.10">
    <property type="entry name" value="Aspartate Aminotransferase, domain 1"/>
    <property type="match status" value="1"/>
</dbReference>
<evidence type="ECO:0000256" key="9">
    <source>
        <dbReference type="ARBA" id="ARBA00022679"/>
    </source>
</evidence>
<keyword evidence="6 11" id="KW-0963">Cytoplasm</keyword>
<dbReference type="PANTHER" id="PTHR11680">
    <property type="entry name" value="SERINE HYDROXYMETHYLTRANSFERASE"/>
    <property type="match status" value="1"/>
</dbReference>
<dbReference type="FunFam" id="3.90.1150.10:FF:000003">
    <property type="entry name" value="Serine hydroxymethyltransferase"/>
    <property type="match status" value="1"/>
</dbReference>
<comment type="cofactor">
    <cofactor evidence="2 11 12">
        <name>pyridoxal 5'-phosphate</name>
        <dbReference type="ChEBI" id="CHEBI:597326"/>
    </cofactor>
</comment>
<proteinExistence type="inferred from homology"/>
<dbReference type="GO" id="GO:0004372">
    <property type="term" value="F:glycine hydroxymethyltransferase activity"/>
    <property type="evidence" value="ECO:0007669"/>
    <property type="project" value="UniProtKB-UniRule"/>
</dbReference>
<evidence type="ECO:0000256" key="5">
    <source>
        <dbReference type="ARBA" id="ARBA00011738"/>
    </source>
</evidence>
<dbReference type="SUPFAM" id="SSF53383">
    <property type="entry name" value="PLP-dependent transferases"/>
    <property type="match status" value="1"/>
</dbReference>
<keyword evidence="7 11" id="KW-0554">One-carbon metabolism</keyword>
<evidence type="ECO:0000256" key="4">
    <source>
        <dbReference type="ARBA" id="ARBA00006376"/>
    </source>
</evidence>
<dbReference type="HAMAP" id="MF_00051">
    <property type="entry name" value="SHMT"/>
    <property type="match status" value="1"/>
</dbReference>
<name>A0AAW8JFJ7_9GAMM</name>
<evidence type="ECO:0000256" key="12">
    <source>
        <dbReference type="PIRSR" id="PIRSR000412-50"/>
    </source>
</evidence>
<dbReference type="PROSITE" id="PS00096">
    <property type="entry name" value="SHMT"/>
    <property type="match status" value="1"/>
</dbReference>
<evidence type="ECO:0000256" key="7">
    <source>
        <dbReference type="ARBA" id="ARBA00022563"/>
    </source>
</evidence>
<evidence type="ECO:0000256" key="11">
    <source>
        <dbReference type="HAMAP-Rule" id="MF_00051"/>
    </source>
</evidence>
<dbReference type="GO" id="GO:0005829">
    <property type="term" value="C:cytosol"/>
    <property type="evidence" value="ECO:0007669"/>
    <property type="project" value="TreeGrafter"/>
</dbReference>
<evidence type="ECO:0000256" key="3">
    <source>
        <dbReference type="ARBA" id="ARBA00004496"/>
    </source>
</evidence>
<feature type="site" description="Plays an important role in substrate specificity" evidence="11">
    <location>
        <position position="228"/>
    </location>
</feature>
<comment type="pathway">
    <text evidence="11">One-carbon metabolism; tetrahydrofolate interconversion.</text>
</comment>
<dbReference type="InterPro" id="IPR015422">
    <property type="entry name" value="PyrdxlP-dep_Trfase_small"/>
</dbReference>
<keyword evidence="8 11" id="KW-0028">Amino-acid biosynthesis</keyword>
<dbReference type="GO" id="GO:0035999">
    <property type="term" value="P:tetrahydrofolate interconversion"/>
    <property type="evidence" value="ECO:0007669"/>
    <property type="project" value="UniProtKB-UniRule"/>
</dbReference>
<gene>
    <name evidence="11 14" type="primary">glyA</name>
    <name evidence="14" type="ORF">RFH51_06710</name>
</gene>
<dbReference type="Gene3D" id="3.40.640.10">
    <property type="entry name" value="Type I PLP-dependent aspartate aminotransferase-like (Major domain)"/>
    <property type="match status" value="1"/>
</dbReference>
<comment type="catalytic activity">
    <reaction evidence="1 11">
        <text>(6R)-5,10-methylene-5,6,7,8-tetrahydrofolate + glycine + H2O = (6S)-5,6,7,8-tetrahydrofolate + L-serine</text>
        <dbReference type="Rhea" id="RHEA:15481"/>
        <dbReference type="ChEBI" id="CHEBI:15377"/>
        <dbReference type="ChEBI" id="CHEBI:15636"/>
        <dbReference type="ChEBI" id="CHEBI:33384"/>
        <dbReference type="ChEBI" id="CHEBI:57305"/>
        <dbReference type="ChEBI" id="CHEBI:57453"/>
        <dbReference type="EC" id="2.1.2.1"/>
    </reaction>
</comment>
<dbReference type="PANTHER" id="PTHR11680:SF50">
    <property type="entry name" value="SERINE HYDROXYMETHYLTRANSFERASE"/>
    <property type="match status" value="1"/>
</dbReference>
<dbReference type="GO" id="GO:0019264">
    <property type="term" value="P:glycine biosynthetic process from serine"/>
    <property type="evidence" value="ECO:0007669"/>
    <property type="project" value="UniProtKB-UniRule"/>
</dbReference>
<feature type="domain" description="Serine hydroxymethyltransferase-like" evidence="13">
    <location>
        <begin position="8"/>
        <end position="385"/>
    </location>
</feature>
<protein>
    <recommendedName>
        <fullName evidence="11">Serine hydroxymethyltransferase</fullName>
        <shortName evidence="11">SHMT</shortName>
        <shortName evidence="11">Serine methylase</shortName>
        <ecNumber evidence="11">2.1.2.1</ecNumber>
    </recommendedName>
</protein>